<accession>A0A2U1V5K6</accession>
<evidence type="ECO:0008006" key="4">
    <source>
        <dbReference type="Google" id="ProtNLM"/>
    </source>
</evidence>
<dbReference type="EMBL" id="PDOA01000004">
    <property type="protein sequence ID" value="PWC29163.1"/>
    <property type="molecule type" value="Genomic_DNA"/>
</dbReference>
<dbReference type="Pfam" id="PF10003">
    <property type="entry name" value="DUF2244"/>
    <property type="match status" value="1"/>
</dbReference>
<dbReference type="InterPro" id="IPR019253">
    <property type="entry name" value="DUF2244_TM"/>
</dbReference>
<evidence type="ECO:0000313" key="3">
    <source>
        <dbReference type="Proteomes" id="UP000245048"/>
    </source>
</evidence>
<sequence>MRRARRGASAVPCSGRFAAARRRVAAGTAPDCGAPGRDVSVAGASETSVPEAAASGAGASGGAVARRGRAGGFMRCSIRRGAYSIFANRTPSLCLGAMPATPEPIPAEPVLFEAISTPPRSFRPRGFVVMLGLGLLWSLGGGIAFVLMGAWPVLPFLGLEVAGALALVALHHRWSGRAREVVSLTRQHLLVQRRDGTGRWERAVLDPYWARVEWSERQGLALVQRGRRVPIGRFLSEEEQQELAAALRRVLAEYRTPVFDNPQLREARPYKPE</sequence>
<feature type="transmembrane region" description="Helical" evidence="1">
    <location>
        <begin position="153"/>
        <end position="170"/>
    </location>
</feature>
<organism evidence="2 3">
    <name type="scientific">Teichococcus aestuarii</name>
    <dbReference type="NCBI Taxonomy" id="568898"/>
    <lineage>
        <taxon>Bacteria</taxon>
        <taxon>Pseudomonadati</taxon>
        <taxon>Pseudomonadota</taxon>
        <taxon>Alphaproteobacteria</taxon>
        <taxon>Acetobacterales</taxon>
        <taxon>Roseomonadaceae</taxon>
        <taxon>Roseomonas</taxon>
    </lineage>
</organism>
<reference evidence="3" key="1">
    <citation type="submission" date="2017-10" db="EMBL/GenBank/DDBJ databases">
        <authorList>
            <person name="Toshchakov S.V."/>
            <person name="Goeva M.A."/>
        </authorList>
    </citation>
    <scope>NUCLEOTIDE SEQUENCE [LARGE SCALE GENOMIC DNA]</scope>
    <source>
        <strain evidence="3">JR1/69-1-13</strain>
    </source>
</reference>
<keyword evidence="1" id="KW-1133">Transmembrane helix</keyword>
<dbReference type="AlphaFoldDB" id="A0A2U1V5K6"/>
<keyword evidence="1" id="KW-0472">Membrane</keyword>
<keyword evidence="1" id="KW-0812">Transmembrane</keyword>
<evidence type="ECO:0000313" key="2">
    <source>
        <dbReference type="EMBL" id="PWC29163.1"/>
    </source>
</evidence>
<evidence type="ECO:0000256" key="1">
    <source>
        <dbReference type="SAM" id="Phobius"/>
    </source>
</evidence>
<gene>
    <name evidence="2" type="ORF">CR165_08225</name>
</gene>
<protein>
    <recommendedName>
        <fullName evidence="4">DUF2244 domain-containing protein</fullName>
    </recommendedName>
</protein>
<name>A0A2U1V5K6_9PROT</name>
<comment type="caution">
    <text evidence="2">The sequence shown here is derived from an EMBL/GenBank/DDBJ whole genome shotgun (WGS) entry which is preliminary data.</text>
</comment>
<proteinExistence type="predicted"/>
<keyword evidence="3" id="KW-1185">Reference proteome</keyword>
<dbReference type="Proteomes" id="UP000245048">
    <property type="component" value="Unassembled WGS sequence"/>
</dbReference>
<feature type="transmembrane region" description="Helical" evidence="1">
    <location>
        <begin position="127"/>
        <end position="147"/>
    </location>
</feature>